<name>A0A2W2AWS1_9BACT</name>
<comment type="caution">
    <text evidence="1">The sequence shown here is derived from an EMBL/GenBank/DDBJ whole genome shotgun (WGS) entry which is preliminary data.</text>
</comment>
<dbReference type="NCBIfam" id="TIGR03511">
    <property type="entry name" value="GldH_lipo"/>
    <property type="match status" value="1"/>
</dbReference>
<accession>A0A2W2AWS1</accession>
<dbReference type="Proteomes" id="UP000248745">
    <property type="component" value="Unassembled WGS sequence"/>
</dbReference>
<organism evidence="1 2">
    <name type="scientific">Taibaiella soli</name>
    <dbReference type="NCBI Taxonomy" id="1649169"/>
    <lineage>
        <taxon>Bacteria</taxon>
        <taxon>Pseudomonadati</taxon>
        <taxon>Bacteroidota</taxon>
        <taxon>Chitinophagia</taxon>
        <taxon>Chitinophagales</taxon>
        <taxon>Chitinophagaceae</taxon>
        <taxon>Taibaiella</taxon>
    </lineage>
</organism>
<evidence type="ECO:0000313" key="1">
    <source>
        <dbReference type="EMBL" id="PZF72148.1"/>
    </source>
</evidence>
<dbReference type="AlphaFoldDB" id="A0A2W2AWS1"/>
<evidence type="ECO:0000313" key="2">
    <source>
        <dbReference type="Proteomes" id="UP000248745"/>
    </source>
</evidence>
<gene>
    <name evidence="1" type="ORF">DN068_14530</name>
</gene>
<dbReference type="PROSITE" id="PS51257">
    <property type="entry name" value="PROKAR_LIPOPROTEIN"/>
    <property type="match status" value="1"/>
</dbReference>
<dbReference type="EMBL" id="QKTW01000019">
    <property type="protein sequence ID" value="PZF72148.1"/>
    <property type="molecule type" value="Genomic_DNA"/>
</dbReference>
<protein>
    <recommendedName>
        <fullName evidence="3">Gliding motility lipoprotein GldH</fullName>
    </recommendedName>
</protein>
<dbReference type="Pfam" id="PF14109">
    <property type="entry name" value="GldH_lipo"/>
    <property type="match status" value="1"/>
</dbReference>
<sequence>MKFYALIFISFLMLAGCMPSPYYQKSYTIPQNAWQFSYQPTFKIDVTDTTSLYDMYFIIRHTDAYQFSNIWMNIYMKQPGDTSFSKMPIEVTLAASTGQWMGRGMGEIWEQRIPLTEPGDRSILRKKGTYEIKLQQNMRVNPLSEVLQVGLRVERGADRNVARN</sequence>
<dbReference type="InterPro" id="IPR020018">
    <property type="entry name" value="Motility-assoc_lipoprot_GldH"/>
</dbReference>
<keyword evidence="2" id="KW-1185">Reference proteome</keyword>
<dbReference type="RefSeq" id="WP_110999660.1">
    <property type="nucleotide sequence ID" value="NZ_QKTW01000019.1"/>
</dbReference>
<reference evidence="1 2" key="1">
    <citation type="submission" date="2018-06" db="EMBL/GenBank/DDBJ databases">
        <title>Mucibacter soli gen. nov., sp. nov., a new member of the family Chitinophagaceae producing mucin.</title>
        <authorList>
            <person name="Kim M.-K."/>
            <person name="Park S."/>
            <person name="Kim T.-S."/>
            <person name="Joung Y."/>
            <person name="Han J.-H."/>
            <person name="Kim S.B."/>
        </authorList>
    </citation>
    <scope>NUCLEOTIDE SEQUENCE [LARGE SCALE GENOMIC DNA]</scope>
    <source>
        <strain evidence="1 2">R1-15</strain>
    </source>
</reference>
<dbReference type="OrthoDB" id="982482at2"/>
<proteinExistence type="predicted"/>
<evidence type="ECO:0008006" key="3">
    <source>
        <dbReference type="Google" id="ProtNLM"/>
    </source>
</evidence>